<feature type="transmembrane region" description="Helical" evidence="8">
    <location>
        <begin position="198"/>
        <end position="217"/>
    </location>
</feature>
<dbReference type="GO" id="GO:0005886">
    <property type="term" value="C:plasma membrane"/>
    <property type="evidence" value="ECO:0007669"/>
    <property type="project" value="UniProtKB-SubCell"/>
</dbReference>
<evidence type="ECO:0000256" key="5">
    <source>
        <dbReference type="ARBA" id="ARBA00022989"/>
    </source>
</evidence>
<feature type="transmembrane region" description="Helical" evidence="8">
    <location>
        <begin position="171"/>
        <end position="192"/>
    </location>
</feature>
<evidence type="ECO:0000259" key="9">
    <source>
        <dbReference type="PROSITE" id="PS50850"/>
    </source>
</evidence>
<feature type="transmembrane region" description="Helical" evidence="8">
    <location>
        <begin position="370"/>
        <end position="388"/>
    </location>
</feature>
<dbReference type="EMBL" id="UINC01008582">
    <property type="protein sequence ID" value="SVA38599.1"/>
    <property type="molecule type" value="Genomic_DNA"/>
</dbReference>
<dbReference type="CDD" id="cd06173">
    <property type="entry name" value="MFS_MefA_like"/>
    <property type="match status" value="1"/>
</dbReference>
<feature type="transmembrane region" description="Helical" evidence="8">
    <location>
        <begin position="335"/>
        <end position="358"/>
    </location>
</feature>
<dbReference type="InterPro" id="IPR010290">
    <property type="entry name" value="TM_effector"/>
</dbReference>
<evidence type="ECO:0000256" key="7">
    <source>
        <dbReference type="SAM" id="MobiDB-lite"/>
    </source>
</evidence>
<evidence type="ECO:0000256" key="8">
    <source>
        <dbReference type="SAM" id="Phobius"/>
    </source>
</evidence>
<evidence type="ECO:0000256" key="1">
    <source>
        <dbReference type="ARBA" id="ARBA00004651"/>
    </source>
</evidence>
<feature type="transmembrane region" description="Helical" evidence="8">
    <location>
        <begin position="106"/>
        <end position="126"/>
    </location>
</feature>
<keyword evidence="2" id="KW-0813">Transport</keyword>
<reference evidence="10" key="1">
    <citation type="submission" date="2018-05" db="EMBL/GenBank/DDBJ databases">
        <authorList>
            <person name="Lanie J.A."/>
            <person name="Ng W.-L."/>
            <person name="Kazmierczak K.M."/>
            <person name="Andrzejewski T.M."/>
            <person name="Davidsen T.M."/>
            <person name="Wayne K.J."/>
            <person name="Tettelin H."/>
            <person name="Glass J.I."/>
            <person name="Rusch D."/>
            <person name="Podicherti R."/>
            <person name="Tsui H.-C.T."/>
            <person name="Winkler M.E."/>
        </authorList>
    </citation>
    <scope>NUCLEOTIDE SEQUENCE</scope>
</reference>
<dbReference type="PANTHER" id="PTHR23513:SF6">
    <property type="entry name" value="MAJOR FACILITATOR SUPERFAMILY ASSOCIATED DOMAIN-CONTAINING PROTEIN"/>
    <property type="match status" value="1"/>
</dbReference>
<proteinExistence type="predicted"/>
<dbReference type="InterPro" id="IPR020846">
    <property type="entry name" value="MFS_dom"/>
</dbReference>
<sequence length="426" mass="45409">MNKKPQAANTASESKVSRSTAGNKNLIDGRGPFSILSVRDYRLLVLSNLATFAGYQVRNMAQAWIVLDKTDSATLMGLVNAMPGIAIISISLIGGALADRTERWQLLWRTKLVIASMALLTALLLTTNLFQWWHLIPISLMTGAMFALHNPTSQAFALDVVGRERLISASSLNTGISMTATIAGPSIGGALLLLGYDIAFFVLAGLYMLSAIMIFAVKTRHMPIASGRNMLADIKEGVRYAAQTPIIRALLIVGAGALFMGMYQPAIPVKVQEVLGLGEVGYGVILGLNGVGALIGSLALFILSKHIRKGFLLIFALLMFNGAVSLFAVAPNIFISGLAMILLGLAFSAWMISVPVLLQTASSEKMRGRVMSLYFMVVLTHQLGWVIGGVGIEAWGIQTTMFIGVVGGLTVAGSAIIMTPELRNAP</sequence>
<feature type="region of interest" description="Disordered" evidence="7">
    <location>
        <begin position="1"/>
        <end position="23"/>
    </location>
</feature>
<comment type="subcellular location">
    <subcellularLocation>
        <location evidence="1">Cell membrane</location>
        <topology evidence="1">Multi-pass membrane protein</topology>
    </subcellularLocation>
</comment>
<evidence type="ECO:0000256" key="2">
    <source>
        <dbReference type="ARBA" id="ARBA00022448"/>
    </source>
</evidence>
<feature type="domain" description="Major facilitator superfamily (MFS) profile" evidence="9">
    <location>
        <begin position="242"/>
        <end position="426"/>
    </location>
</feature>
<dbReference type="InterPro" id="IPR036259">
    <property type="entry name" value="MFS_trans_sf"/>
</dbReference>
<feature type="transmembrane region" description="Helical" evidence="8">
    <location>
        <begin position="310"/>
        <end position="329"/>
    </location>
</feature>
<organism evidence="10">
    <name type="scientific">marine metagenome</name>
    <dbReference type="NCBI Taxonomy" id="408172"/>
    <lineage>
        <taxon>unclassified sequences</taxon>
        <taxon>metagenomes</taxon>
        <taxon>ecological metagenomes</taxon>
    </lineage>
</organism>
<dbReference type="GO" id="GO:0022857">
    <property type="term" value="F:transmembrane transporter activity"/>
    <property type="evidence" value="ECO:0007669"/>
    <property type="project" value="InterPro"/>
</dbReference>
<dbReference type="PANTHER" id="PTHR23513">
    <property type="entry name" value="INTEGRAL MEMBRANE EFFLUX PROTEIN-RELATED"/>
    <property type="match status" value="1"/>
</dbReference>
<dbReference type="AlphaFoldDB" id="A0A381VE06"/>
<name>A0A381VE06_9ZZZZ</name>
<dbReference type="Gene3D" id="1.20.1250.20">
    <property type="entry name" value="MFS general substrate transporter like domains"/>
    <property type="match status" value="2"/>
</dbReference>
<accession>A0A381VE06</accession>
<dbReference type="SUPFAM" id="SSF103473">
    <property type="entry name" value="MFS general substrate transporter"/>
    <property type="match status" value="1"/>
</dbReference>
<feature type="transmembrane region" description="Helical" evidence="8">
    <location>
        <begin position="238"/>
        <end position="260"/>
    </location>
</feature>
<gene>
    <name evidence="10" type="ORF">METZ01_LOCUS91453</name>
</gene>
<feature type="transmembrane region" description="Helical" evidence="8">
    <location>
        <begin position="280"/>
        <end position="303"/>
    </location>
</feature>
<feature type="compositionally biased region" description="Polar residues" evidence="7">
    <location>
        <begin position="7"/>
        <end position="23"/>
    </location>
</feature>
<keyword evidence="4 8" id="KW-0812">Transmembrane</keyword>
<feature type="transmembrane region" description="Helical" evidence="8">
    <location>
        <begin position="394"/>
        <end position="418"/>
    </location>
</feature>
<evidence type="ECO:0000256" key="6">
    <source>
        <dbReference type="ARBA" id="ARBA00023136"/>
    </source>
</evidence>
<feature type="transmembrane region" description="Helical" evidence="8">
    <location>
        <begin position="73"/>
        <end position="94"/>
    </location>
</feature>
<keyword evidence="5 8" id="KW-1133">Transmembrane helix</keyword>
<keyword evidence="6 8" id="KW-0472">Membrane</keyword>
<evidence type="ECO:0000313" key="10">
    <source>
        <dbReference type="EMBL" id="SVA38599.1"/>
    </source>
</evidence>
<evidence type="ECO:0000256" key="4">
    <source>
        <dbReference type="ARBA" id="ARBA00022692"/>
    </source>
</evidence>
<dbReference type="Pfam" id="PF05977">
    <property type="entry name" value="MFS_3"/>
    <property type="match status" value="1"/>
</dbReference>
<dbReference type="PROSITE" id="PS50850">
    <property type="entry name" value="MFS"/>
    <property type="match status" value="1"/>
</dbReference>
<evidence type="ECO:0000256" key="3">
    <source>
        <dbReference type="ARBA" id="ARBA00022475"/>
    </source>
</evidence>
<protein>
    <recommendedName>
        <fullName evidence="9">Major facilitator superfamily (MFS) profile domain-containing protein</fullName>
    </recommendedName>
</protein>
<keyword evidence="3" id="KW-1003">Cell membrane</keyword>